<gene>
    <name evidence="1" type="ORF">GPUH_LOCUS3787</name>
</gene>
<dbReference type="Proteomes" id="UP000271098">
    <property type="component" value="Unassembled WGS sequence"/>
</dbReference>
<dbReference type="AlphaFoldDB" id="A0A3P6RAM7"/>
<reference evidence="1 2" key="1">
    <citation type="submission" date="2018-11" db="EMBL/GenBank/DDBJ databases">
        <authorList>
            <consortium name="Pathogen Informatics"/>
        </authorList>
    </citation>
    <scope>NUCLEOTIDE SEQUENCE [LARGE SCALE GENOMIC DNA]</scope>
</reference>
<evidence type="ECO:0000313" key="1">
    <source>
        <dbReference type="EMBL" id="VDK40961.1"/>
    </source>
</evidence>
<name>A0A3P6RAM7_9BILA</name>
<proteinExistence type="predicted"/>
<protein>
    <submittedName>
        <fullName evidence="1">Uncharacterized protein</fullName>
    </submittedName>
</protein>
<organism evidence="1 2">
    <name type="scientific">Gongylonema pulchrum</name>
    <dbReference type="NCBI Taxonomy" id="637853"/>
    <lineage>
        <taxon>Eukaryota</taxon>
        <taxon>Metazoa</taxon>
        <taxon>Ecdysozoa</taxon>
        <taxon>Nematoda</taxon>
        <taxon>Chromadorea</taxon>
        <taxon>Rhabditida</taxon>
        <taxon>Spirurina</taxon>
        <taxon>Spiruromorpha</taxon>
        <taxon>Spiruroidea</taxon>
        <taxon>Gongylonematidae</taxon>
        <taxon>Gongylonema</taxon>
    </lineage>
</organism>
<keyword evidence="2" id="KW-1185">Reference proteome</keyword>
<accession>A0A3P6RAM7</accession>
<evidence type="ECO:0000313" key="2">
    <source>
        <dbReference type="Proteomes" id="UP000271098"/>
    </source>
</evidence>
<sequence>MTRPPSKSSKMMLICRKLSDLICPWATSAVLKTMSMTTDDILQKRRNLLSLAESNCLKMAQKFPAEFNQTAKDYLVRVTPNAAR</sequence>
<dbReference type="EMBL" id="UYRT01006711">
    <property type="protein sequence ID" value="VDK40961.1"/>
    <property type="molecule type" value="Genomic_DNA"/>
</dbReference>